<dbReference type="PROSITE" id="PS51257">
    <property type="entry name" value="PROKAR_LIPOPROTEIN"/>
    <property type="match status" value="1"/>
</dbReference>
<evidence type="ECO:0000256" key="3">
    <source>
        <dbReference type="ARBA" id="ARBA00048782"/>
    </source>
</evidence>
<reference evidence="7 8" key="1">
    <citation type="submission" date="2018-04" db="EMBL/GenBank/DDBJ databases">
        <title>Complete genome uncultured novel isolate.</title>
        <authorList>
            <person name="Merlino G."/>
        </authorList>
    </citation>
    <scope>NUCLEOTIDE SEQUENCE [LARGE SCALE GENOMIC DNA]</scope>
    <source>
        <strain evidence="8">R1DC9</strain>
    </source>
</reference>
<accession>A0A4D7KBA2</accession>
<dbReference type="Proteomes" id="UP000298616">
    <property type="component" value="Chromosome"/>
</dbReference>
<feature type="active site" evidence="4">
    <location>
        <position position="48"/>
    </location>
</feature>
<protein>
    <recommendedName>
        <fullName evidence="4">Peptide methionine sulfoxide reductase MsrA</fullName>
        <shortName evidence="4">Protein-methionine-S-oxide reductase</shortName>
        <ecNumber evidence="4">1.8.4.11</ecNumber>
    </recommendedName>
    <alternativeName>
        <fullName evidence="4">Peptide-methionine (S)-S-oxide reductase</fullName>
        <shortName evidence="4">Peptide Met(O) reductase</shortName>
    </alternativeName>
</protein>
<dbReference type="OrthoDB" id="4174719at2"/>
<dbReference type="PANTHER" id="PTHR43774:SF1">
    <property type="entry name" value="PEPTIDE METHIONINE SULFOXIDE REDUCTASE MSRA 2"/>
    <property type="match status" value="1"/>
</dbReference>
<evidence type="ECO:0000256" key="5">
    <source>
        <dbReference type="SAM" id="SignalP"/>
    </source>
</evidence>
<feature type="signal peptide" evidence="5">
    <location>
        <begin position="1"/>
        <end position="20"/>
    </location>
</feature>
<dbReference type="EC" id="1.8.4.11" evidence="4"/>
<comment type="similarity">
    <text evidence="4">Belongs to the MsrA Met sulfoxide reductase family.</text>
</comment>
<dbReference type="InterPro" id="IPR036509">
    <property type="entry name" value="Met_Sox_Rdtase_MsrA_sf"/>
</dbReference>
<proteinExistence type="inferred from homology"/>
<sequence length="215" mass="24712">MKNILSILIISLSISCSSEAQNEQQSNRVDLAEIPDSKLDTATFAGGCFWCVEASFDQIKGVYEAVSGYSGGETKNPTYREVSYGRTNHAEAVEIYYDPTVINYETLLDIFFVAHDPTQLNRQGPDVGKQYRSAIFYHDDEQKRLSQKAMKEVEESNAYGKKEVVTKLNPYDKFWIAEEYHQDYEKKNPNDSYIQNVSRPKINKVREKFANLLKY</sequence>
<dbReference type="GO" id="GO:0008113">
    <property type="term" value="F:peptide-methionine (S)-S-oxide reductase activity"/>
    <property type="evidence" value="ECO:0007669"/>
    <property type="project" value="UniProtKB-UniRule"/>
</dbReference>
<name>A0A4D7KBA2_9BACT</name>
<evidence type="ECO:0000313" key="7">
    <source>
        <dbReference type="EMBL" id="QCK16678.1"/>
    </source>
</evidence>
<dbReference type="Gene3D" id="3.30.1060.10">
    <property type="entry name" value="Peptide methionine sulphoxide reductase MsrA"/>
    <property type="match status" value="1"/>
</dbReference>
<comment type="catalytic activity">
    <reaction evidence="3 4">
        <text>[thioredoxin]-disulfide + L-methionine + H2O = L-methionine (S)-S-oxide + [thioredoxin]-dithiol</text>
        <dbReference type="Rhea" id="RHEA:19993"/>
        <dbReference type="Rhea" id="RHEA-COMP:10698"/>
        <dbReference type="Rhea" id="RHEA-COMP:10700"/>
        <dbReference type="ChEBI" id="CHEBI:15377"/>
        <dbReference type="ChEBI" id="CHEBI:29950"/>
        <dbReference type="ChEBI" id="CHEBI:50058"/>
        <dbReference type="ChEBI" id="CHEBI:57844"/>
        <dbReference type="ChEBI" id="CHEBI:58772"/>
        <dbReference type="EC" id="1.8.4.11"/>
    </reaction>
</comment>
<dbReference type="GO" id="GO:0033744">
    <property type="term" value="F:L-methionine:thioredoxin-disulfide S-oxidoreductase activity"/>
    <property type="evidence" value="ECO:0007669"/>
    <property type="project" value="RHEA"/>
</dbReference>
<organism evidence="7 8">
    <name type="scientific">Mangrovivirga cuniculi</name>
    <dbReference type="NCBI Taxonomy" id="2715131"/>
    <lineage>
        <taxon>Bacteria</taxon>
        <taxon>Pseudomonadati</taxon>
        <taxon>Bacteroidota</taxon>
        <taxon>Cytophagia</taxon>
        <taxon>Cytophagales</taxon>
        <taxon>Mangrovivirgaceae</taxon>
        <taxon>Mangrovivirga</taxon>
    </lineage>
</organism>
<feature type="chain" id="PRO_5020669351" description="Peptide methionine sulfoxide reductase MsrA" evidence="5">
    <location>
        <begin position="21"/>
        <end position="215"/>
    </location>
</feature>
<dbReference type="KEGG" id="fpf:DCC35_19040"/>
<dbReference type="InterPro" id="IPR002569">
    <property type="entry name" value="Met_Sox_Rdtase_MsrA_dom"/>
</dbReference>
<dbReference type="Pfam" id="PF01625">
    <property type="entry name" value="PMSR"/>
    <property type="match status" value="1"/>
</dbReference>
<gene>
    <name evidence="4 7" type="primary">msrA</name>
    <name evidence="7" type="ORF">DCC35_19040</name>
</gene>
<evidence type="ECO:0000256" key="4">
    <source>
        <dbReference type="HAMAP-Rule" id="MF_01401"/>
    </source>
</evidence>
<dbReference type="PANTHER" id="PTHR43774">
    <property type="entry name" value="PEPTIDE METHIONINE SULFOXIDE REDUCTASE"/>
    <property type="match status" value="1"/>
</dbReference>
<dbReference type="HAMAP" id="MF_01401">
    <property type="entry name" value="MsrA"/>
    <property type="match status" value="1"/>
</dbReference>
<comment type="catalytic activity">
    <reaction evidence="2 4">
        <text>L-methionyl-[protein] + [thioredoxin]-disulfide + H2O = L-methionyl-(S)-S-oxide-[protein] + [thioredoxin]-dithiol</text>
        <dbReference type="Rhea" id="RHEA:14217"/>
        <dbReference type="Rhea" id="RHEA-COMP:10698"/>
        <dbReference type="Rhea" id="RHEA-COMP:10700"/>
        <dbReference type="Rhea" id="RHEA-COMP:12313"/>
        <dbReference type="Rhea" id="RHEA-COMP:12315"/>
        <dbReference type="ChEBI" id="CHEBI:15377"/>
        <dbReference type="ChEBI" id="CHEBI:16044"/>
        <dbReference type="ChEBI" id="CHEBI:29950"/>
        <dbReference type="ChEBI" id="CHEBI:44120"/>
        <dbReference type="ChEBI" id="CHEBI:50058"/>
        <dbReference type="EC" id="1.8.4.11"/>
    </reaction>
</comment>
<dbReference type="RefSeq" id="WP_137092269.1">
    <property type="nucleotide sequence ID" value="NZ_CP028923.1"/>
</dbReference>
<evidence type="ECO:0000256" key="1">
    <source>
        <dbReference type="ARBA" id="ARBA00023002"/>
    </source>
</evidence>
<keyword evidence="1 4" id="KW-0560">Oxidoreductase</keyword>
<evidence type="ECO:0000256" key="2">
    <source>
        <dbReference type="ARBA" id="ARBA00047806"/>
    </source>
</evidence>
<comment type="function">
    <text evidence="4">Has an important function as a repair enzyme for proteins that have been inactivated by oxidation. Catalyzes the reversible oxidation-reduction of methionine sulfoxide in proteins to methionine.</text>
</comment>
<dbReference type="EMBL" id="CP028923">
    <property type="protein sequence ID" value="QCK16678.1"/>
    <property type="molecule type" value="Genomic_DNA"/>
</dbReference>
<evidence type="ECO:0000313" key="8">
    <source>
        <dbReference type="Proteomes" id="UP000298616"/>
    </source>
</evidence>
<keyword evidence="8" id="KW-1185">Reference proteome</keyword>
<evidence type="ECO:0000259" key="6">
    <source>
        <dbReference type="Pfam" id="PF01625"/>
    </source>
</evidence>
<dbReference type="NCBIfam" id="TIGR00401">
    <property type="entry name" value="msrA"/>
    <property type="match status" value="1"/>
</dbReference>
<dbReference type="AlphaFoldDB" id="A0A4D7KBA2"/>
<keyword evidence="5" id="KW-0732">Signal</keyword>
<feature type="domain" description="Peptide methionine sulphoxide reductase MsrA" evidence="6">
    <location>
        <begin position="41"/>
        <end position="193"/>
    </location>
</feature>
<dbReference type="SUPFAM" id="SSF55068">
    <property type="entry name" value="Peptide methionine sulfoxide reductase"/>
    <property type="match status" value="1"/>
</dbReference>